<dbReference type="PROSITE" id="PS50943">
    <property type="entry name" value="HTH_CROC1"/>
    <property type="match status" value="1"/>
</dbReference>
<evidence type="ECO:0000259" key="1">
    <source>
        <dbReference type="PROSITE" id="PS50943"/>
    </source>
</evidence>
<dbReference type="EMBL" id="AP026560">
    <property type="protein sequence ID" value="BDP42650.1"/>
    <property type="molecule type" value="Genomic_DNA"/>
</dbReference>
<dbReference type="InterPro" id="IPR039418">
    <property type="entry name" value="LexA-like"/>
</dbReference>
<dbReference type="Gene3D" id="2.10.109.10">
    <property type="entry name" value="Umud Fragment, subunit A"/>
    <property type="match status" value="1"/>
</dbReference>
<dbReference type="CDD" id="cd06529">
    <property type="entry name" value="S24_LexA-like"/>
    <property type="match status" value="1"/>
</dbReference>
<dbReference type="SUPFAM" id="SSF51306">
    <property type="entry name" value="LexA/Signal peptidase"/>
    <property type="match status" value="1"/>
</dbReference>
<accession>A0ABM8AFT0</accession>
<organism evidence="2 3">
    <name type="scientific">Deinococcus aetherius</name>
    <dbReference type="NCBI Taxonomy" id="200252"/>
    <lineage>
        <taxon>Bacteria</taxon>
        <taxon>Thermotogati</taxon>
        <taxon>Deinococcota</taxon>
        <taxon>Deinococci</taxon>
        <taxon>Deinococcales</taxon>
        <taxon>Deinococcaceae</taxon>
        <taxon>Deinococcus</taxon>
    </lineage>
</organism>
<dbReference type="Gene3D" id="1.10.260.40">
    <property type="entry name" value="lambda repressor-like DNA-binding domains"/>
    <property type="match status" value="1"/>
</dbReference>
<dbReference type="Proteomes" id="UP001064971">
    <property type="component" value="Chromosome"/>
</dbReference>
<protein>
    <recommendedName>
        <fullName evidence="1">HTH cro/C1-type domain-containing protein</fullName>
    </recommendedName>
</protein>
<sequence>MTASLSDLPHWLRERRADLGLRQDEVARLTALHGGEAGCVTQPYLSRLERGTRPLNALTPARQDALRRALEISASEWVARTGLPLLSTPGTGDELLTTLDLIRVPVRALASAGLPLSEDHGSVIDHELVPGREFRPGMLVLEVQGDSMSTGEGGTGGIRPGDRIYVDPGDLDLREGRIYVLHVPGLGLTVKRLRRYGPHVWLTSDNPDHPPVKPEEATVVGRVYFHQPRGNRL</sequence>
<name>A0ABM8AFT0_9DEIO</name>
<proteinExistence type="predicted"/>
<gene>
    <name evidence="2" type="ORF">DAETH_26190</name>
</gene>
<dbReference type="InterPro" id="IPR010982">
    <property type="entry name" value="Lambda_DNA-bd_dom_sf"/>
</dbReference>
<dbReference type="RefSeq" id="WP_264775335.1">
    <property type="nucleotide sequence ID" value="NZ_AP026560.1"/>
</dbReference>
<dbReference type="Pfam" id="PF00717">
    <property type="entry name" value="Peptidase_S24"/>
    <property type="match status" value="1"/>
</dbReference>
<feature type="domain" description="HTH cro/C1-type" evidence="1">
    <location>
        <begin position="12"/>
        <end position="77"/>
    </location>
</feature>
<dbReference type="InterPro" id="IPR015927">
    <property type="entry name" value="Peptidase_S24_S26A/B/C"/>
</dbReference>
<dbReference type="SUPFAM" id="SSF47413">
    <property type="entry name" value="lambda repressor-like DNA-binding domains"/>
    <property type="match status" value="1"/>
</dbReference>
<reference evidence="2" key="1">
    <citation type="submission" date="2022-07" db="EMBL/GenBank/DDBJ databases">
        <title>Complete Genome Sequence of the Radioresistant Bacterium Deinococcus aetherius ST0316, Isolated from the Air Dust collected in Lower Stratosphere above Japan.</title>
        <authorList>
            <person name="Satoh K."/>
            <person name="Hagiwara K."/>
            <person name="Katsumata K."/>
            <person name="Kubo A."/>
            <person name="Yokobori S."/>
            <person name="Yamagishi A."/>
            <person name="Oono Y."/>
            <person name="Narumi I."/>
        </authorList>
    </citation>
    <scope>NUCLEOTIDE SEQUENCE</scope>
    <source>
        <strain evidence="2">ST0316</strain>
    </source>
</reference>
<dbReference type="SMART" id="SM00530">
    <property type="entry name" value="HTH_XRE"/>
    <property type="match status" value="1"/>
</dbReference>
<dbReference type="InterPro" id="IPR036286">
    <property type="entry name" value="LexA/Signal_pep-like_sf"/>
</dbReference>
<dbReference type="InterPro" id="IPR001387">
    <property type="entry name" value="Cro/C1-type_HTH"/>
</dbReference>
<dbReference type="CDD" id="cd00093">
    <property type="entry name" value="HTH_XRE"/>
    <property type="match status" value="1"/>
</dbReference>
<evidence type="ECO:0000313" key="2">
    <source>
        <dbReference type="EMBL" id="BDP42650.1"/>
    </source>
</evidence>
<evidence type="ECO:0000313" key="3">
    <source>
        <dbReference type="Proteomes" id="UP001064971"/>
    </source>
</evidence>
<keyword evidence="3" id="KW-1185">Reference proteome</keyword>